<dbReference type="CDD" id="cd18793">
    <property type="entry name" value="SF2_C_SNF"/>
    <property type="match status" value="1"/>
</dbReference>
<dbReference type="RefSeq" id="WP_123118773.1">
    <property type="nucleotide sequence ID" value="NZ_RJJR01000001.1"/>
</dbReference>
<dbReference type="PANTHER" id="PTHR45766:SF6">
    <property type="entry name" value="SWI_SNF-RELATED MATRIX-ASSOCIATED ACTIN-DEPENDENT REGULATOR OF CHROMATIN SUBFAMILY A-LIKE PROTEIN 1"/>
    <property type="match status" value="1"/>
</dbReference>
<evidence type="ECO:0000259" key="3">
    <source>
        <dbReference type="PROSITE" id="PS51192"/>
    </source>
</evidence>
<dbReference type="SMART" id="SM00490">
    <property type="entry name" value="HELICc"/>
    <property type="match status" value="1"/>
</dbReference>
<comment type="caution">
    <text evidence="5">The sequence shown here is derived from an EMBL/GenBank/DDBJ whole genome shotgun (WGS) entry which is preliminary data.</text>
</comment>
<dbReference type="PANTHER" id="PTHR45766">
    <property type="entry name" value="DNA ANNEALING HELICASE AND ENDONUCLEASE ZRANB3 FAMILY MEMBER"/>
    <property type="match status" value="1"/>
</dbReference>
<evidence type="ECO:0000256" key="2">
    <source>
        <dbReference type="SAM" id="Coils"/>
    </source>
</evidence>
<dbReference type="InterPro" id="IPR027417">
    <property type="entry name" value="P-loop_NTPase"/>
</dbReference>
<protein>
    <submittedName>
        <fullName evidence="5">Helicase</fullName>
    </submittedName>
</protein>
<dbReference type="Gene3D" id="3.40.50.300">
    <property type="entry name" value="P-loop containing nucleotide triphosphate hydrolases"/>
    <property type="match status" value="2"/>
</dbReference>
<keyword evidence="6" id="KW-1185">Reference proteome</keyword>
<evidence type="ECO:0000259" key="4">
    <source>
        <dbReference type="PROSITE" id="PS51194"/>
    </source>
</evidence>
<dbReference type="InterPro" id="IPR014001">
    <property type="entry name" value="Helicase_ATP-bd"/>
</dbReference>
<dbReference type="AlphaFoldDB" id="A0A3M9NPZ6"/>
<keyword evidence="5" id="KW-0547">Nucleotide-binding</keyword>
<evidence type="ECO:0000313" key="6">
    <source>
        <dbReference type="Proteomes" id="UP000267223"/>
    </source>
</evidence>
<reference evidence="5 6" key="1">
    <citation type="submission" date="2018-11" db="EMBL/GenBank/DDBJ databases">
        <title>Draft genome sequence of Ferruginibacter sp. BO-59.</title>
        <authorList>
            <person name="Im W.T."/>
        </authorList>
    </citation>
    <scope>NUCLEOTIDE SEQUENCE [LARGE SCALE GENOMIC DNA]</scope>
    <source>
        <strain evidence="5 6">BO-59</strain>
    </source>
</reference>
<dbReference type="PROSITE" id="PS51194">
    <property type="entry name" value="HELICASE_CTER"/>
    <property type="match status" value="1"/>
</dbReference>
<dbReference type="GO" id="GO:0004386">
    <property type="term" value="F:helicase activity"/>
    <property type="evidence" value="ECO:0007669"/>
    <property type="project" value="UniProtKB-KW"/>
</dbReference>
<dbReference type="OrthoDB" id="9814088at2"/>
<organism evidence="5 6">
    <name type="scientific">Hanamia caeni</name>
    <dbReference type="NCBI Taxonomy" id="2294116"/>
    <lineage>
        <taxon>Bacteria</taxon>
        <taxon>Pseudomonadati</taxon>
        <taxon>Bacteroidota</taxon>
        <taxon>Chitinophagia</taxon>
        <taxon>Chitinophagales</taxon>
        <taxon>Chitinophagaceae</taxon>
        <taxon>Hanamia</taxon>
    </lineage>
</organism>
<accession>A0A3M9NPZ6</accession>
<name>A0A3M9NPZ6_9BACT</name>
<dbReference type="SUPFAM" id="SSF52540">
    <property type="entry name" value="P-loop containing nucleoside triphosphate hydrolases"/>
    <property type="match status" value="2"/>
</dbReference>
<feature type="domain" description="Helicase C-terminal" evidence="4">
    <location>
        <begin position="648"/>
        <end position="805"/>
    </location>
</feature>
<dbReference type="GO" id="GO:0005524">
    <property type="term" value="F:ATP binding"/>
    <property type="evidence" value="ECO:0007669"/>
    <property type="project" value="InterPro"/>
</dbReference>
<keyword evidence="1" id="KW-0378">Hydrolase</keyword>
<sequence length="1065" mass="124696">MHTDLTFFTNEPGSTLLDRFKCTLKDVRYFDILVGYFRSSGFFHLYKSFEHIDKIRILVGLSVDKRTYQVIETTRQKEFDFESHDRITKIFEKELLEEVETAADSKDTEEGIRKFCEFIELGKIEIKAHPSRNLHAKVYISRYKEGDRDFGNVITGSSNFSDSGLVSQREFNVQLKNRSDVYFALEQFEKLWIEAVDISEYYVDTIQKKTWLNETITPYQLYLKLLYEYFREDLNIDEDLFYKNFPKDFMRLKYQEQAVYNAKKILDEYGGVFLSDVVGLGKTYIAAMLANQLPGRNLVIASPALIDRSNPNSWTNVFHEFKVSSHFESVGKLAKIIGEGTDRYDNIFIDEAHKFRSESNMGYELLSQICKGKKVILVTATPLNNKPSDILSQVKLFQKGKNSTIPGVKNLDVFFNGLERRLRNLDRQGDYEEYMAIVKDNAHQIREKVLKHLMVRRTRNEIQKYFKDDLAIQGFKFPNVVKPEPLFYELDDKLDKIFMETIRLITDKKSFSYARYGPLLYLKERLDANEEVRQKNLMVFMKTLLVKRLDSSFYAFRKTLQRFIESYEGFLKAYKKGFVYFSKKHFSKVLECLLDDDFEGIQRLIDDEKAEQLKASDFRPEFKKHLESDLKTLCQIDEMWEKVKKDPKLDKFVESIEDHKVLKQSKIILFTESKETGDYLKSGLEKRLNEKVLFYHGSSHQNELKTVISNFDNKARNKSDEYRILIATEVLSEGINLHRSNVVINYDIPWNPTRMIQRVGRINRVDTPHLKIHTFNFFPTKQSNDLIKLQEAAIAKINYFIEMLGNDARLLTDGEEIKSFELFNKLTSKEFITGEDETQDSELKYLQVITDIRNNDLNLFETIKHLPKKSRTARKALPAINIEENALVTYFRKGRLEKFYIGTKNEANEIDFITTAKLFEAIPETKKYPILSTFYDLLAQNKKQMEADLQDVEIQVEDARGGGKDNAIRVLKILKSKEVRMYKGFTEDAEQFIKDVIKLLEEGSLAKNLTKRIFTELKDEVQPLKIFGVLKKNIPDDYFRGIKTINDEAKYSPREVILSECFIKL</sequence>
<dbReference type="CDD" id="cd09178">
    <property type="entry name" value="PLDc_N_Snf2_like"/>
    <property type="match status" value="1"/>
</dbReference>
<dbReference type="Proteomes" id="UP000267223">
    <property type="component" value="Unassembled WGS sequence"/>
</dbReference>
<evidence type="ECO:0000256" key="1">
    <source>
        <dbReference type="ARBA" id="ARBA00022801"/>
    </source>
</evidence>
<dbReference type="Pfam" id="PF13091">
    <property type="entry name" value="PLDc_2"/>
    <property type="match status" value="1"/>
</dbReference>
<dbReference type="Pfam" id="PF00271">
    <property type="entry name" value="Helicase_C"/>
    <property type="match status" value="1"/>
</dbReference>
<dbReference type="InterPro" id="IPR001650">
    <property type="entry name" value="Helicase_C-like"/>
</dbReference>
<keyword evidence="5" id="KW-0067">ATP-binding</keyword>
<dbReference type="GO" id="GO:0016787">
    <property type="term" value="F:hydrolase activity"/>
    <property type="evidence" value="ECO:0007669"/>
    <property type="project" value="UniProtKB-KW"/>
</dbReference>
<feature type="coiled-coil region" evidence="2">
    <location>
        <begin position="935"/>
        <end position="962"/>
    </location>
</feature>
<keyword evidence="5" id="KW-0347">Helicase</keyword>
<evidence type="ECO:0000313" key="5">
    <source>
        <dbReference type="EMBL" id="RNI39882.1"/>
    </source>
</evidence>
<dbReference type="Pfam" id="PF00176">
    <property type="entry name" value="SNF2-rel_dom"/>
    <property type="match status" value="1"/>
</dbReference>
<feature type="domain" description="Helicase ATP-binding" evidence="3">
    <location>
        <begin position="256"/>
        <end position="400"/>
    </location>
</feature>
<dbReference type="InterPro" id="IPR000330">
    <property type="entry name" value="SNF2_N"/>
</dbReference>
<gene>
    <name evidence="5" type="ORF">EFY79_00840</name>
</gene>
<dbReference type="InterPro" id="IPR025202">
    <property type="entry name" value="PLD-like_dom"/>
</dbReference>
<dbReference type="InterPro" id="IPR049730">
    <property type="entry name" value="SNF2/RAD54-like_C"/>
</dbReference>
<keyword evidence="2" id="KW-0175">Coiled coil</keyword>
<proteinExistence type="predicted"/>
<dbReference type="PROSITE" id="PS51192">
    <property type="entry name" value="HELICASE_ATP_BIND_1"/>
    <property type="match status" value="1"/>
</dbReference>
<dbReference type="EMBL" id="RJJR01000001">
    <property type="protein sequence ID" value="RNI39882.1"/>
    <property type="molecule type" value="Genomic_DNA"/>
</dbReference>
<dbReference type="Gene3D" id="3.30.870.10">
    <property type="entry name" value="Endonuclease Chain A"/>
    <property type="match status" value="1"/>
</dbReference>